<dbReference type="RefSeq" id="WP_053399785.1">
    <property type="nucleotide sequence ID" value="NZ_JAMAUM010000002.1"/>
</dbReference>
<feature type="domain" description="N-acetyltransferase" evidence="1">
    <location>
        <begin position="2"/>
        <end position="149"/>
    </location>
</feature>
<dbReference type="STRING" id="284581.AMD01_02415"/>
<proteinExistence type="predicted"/>
<dbReference type="InterPro" id="IPR051554">
    <property type="entry name" value="Acetyltransferase_Eis"/>
</dbReference>
<dbReference type="InterPro" id="IPR025559">
    <property type="entry name" value="Eis_dom"/>
</dbReference>
<dbReference type="PANTHER" id="PTHR37817:SF1">
    <property type="entry name" value="N-ACETYLTRANSFERASE EIS"/>
    <property type="match status" value="1"/>
</dbReference>
<dbReference type="InterPro" id="IPR016181">
    <property type="entry name" value="Acyl_CoA_acyltransferase"/>
</dbReference>
<dbReference type="Proteomes" id="UP000037558">
    <property type="component" value="Unassembled WGS sequence"/>
</dbReference>
<dbReference type="Gene3D" id="3.30.1050.10">
    <property type="entry name" value="SCP2 sterol-binding domain"/>
    <property type="match status" value="1"/>
</dbReference>
<dbReference type="InterPro" id="IPR000182">
    <property type="entry name" value="GNAT_dom"/>
</dbReference>
<dbReference type="Pfam" id="PF13527">
    <property type="entry name" value="Acetyltransf_9"/>
    <property type="match status" value="1"/>
</dbReference>
<dbReference type="SUPFAM" id="SSF55729">
    <property type="entry name" value="Acyl-CoA N-acyltransferases (Nat)"/>
    <property type="match status" value="1"/>
</dbReference>
<evidence type="ECO:0000313" key="3">
    <source>
        <dbReference type="Proteomes" id="UP000037558"/>
    </source>
</evidence>
<comment type="caution">
    <text evidence="2">The sequence shown here is derived from an EMBL/GenBank/DDBJ whole genome shotgun (WGS) entry which is preliminary data.</text>
</comment>
<gene>
    <name evidence="2" type="ORF">AMD01_02415</name>
</gene>
<dbReference type="AlphaFoldDB" id="A0A0M0LI19"/>
<reference evidence="3" key="1">
    <citation type="submission" date="2015-08" db="EMBL/GenBank/DDBJ databases">
        <title>Fjat-14210 dsm16467.</title>
        <authorList>
            <person name="Liu B."/>
            <person name="Wang J."/>
            <person name="Zhu Y."/>
            <person name="Liu G."/>
            <person name="Chen Q."/>
            <person name="Chen Z."/>
            <person name="Lan J."/>
            <person name="Che J."/>
            <person name="Ge C."/>
            <person name="Shi H."/>
            <person name="Pan Z."/>
            <person name="Liu X."/>
        </authorList>
    </citation>
    <scope>NUCLEOTIDE SEQUENCE [LARGE SCALE GENOMIC DNA]</scope>
    <source>
        <strain evidence="3">DSM 16467</strain>
    </source>
</reference>
<organism evidence="2 3">
    <name type="scientific">Priestia koreensis</name>
    <dbReference type="NCBI Taxonomy" id="284581"/>
    <lineage>
        <taxon>Bacteria</taxon>
        <taxon>Bacillati</taxon>
        <taxon>Bacillota</taxon>
        <taxon>Bacilli</taxon>
        <taxon>Bacillales</taxon>
        <taxon>Bacillaceae</taxon>
        <taxon>Priestia</taxon>
    </lineage>
</organism>
<dbReference type="PROSITE" id="PS51186">
    <property type="entry name" value="GNAT"/>
    <property type="match status" value="1"/>
</dbReference>
<dbReference type="EMBL" id="LILC01000002">
    <property type="protein sequence ID" value="KOO50621.1"/>
    <property type="molecule type" value="Genomic_DNA"/>
</dbReference>
<evidence type="ECO:0000313" key="2">
    <source>
        <dbReference type="EMBL" id="KOO50621.1"/>
    </source>
</evidence>
<accession>A0A0M0LI19</accession>
<dbReference type="InterPro" id="IPR041380">
    <property type="entry name" value="Acetyltransf_17"/>
</dbReference>
<keyword evidence="3" id="KW-1185">Reference proteome</keyword>
<dbReference type="Pfam" id="PF17668">
    <property type="entry name" value="Acetyltransf_17"/>
    <property type="match status" value="1"/>
</dbReference>
<dbReference type="GO" id="GO:0030649">
    <property type="term" value="P:aminoglycoside antibiotic catabolic process"/>
    <property type="evidence" value="ECO:0007669"/>
    <property type="project" value="TreeGrafter"/>
</dbReference>
<sequence length="393" mass="46167">MTKTKVLTEREYEQVIALSEYAFQYKVAEKEYEQKLQNLANFHLLGVMENDRLLSKLHLLSKTVNIHQTEFKMAGVASVATWPEHRRGGLVKGLLVDALKWMKENNYTLSYLHPFKISFYRKFGWELFVDHKTYTFTPNDLVRMRASNGHVWRANKERDRPGIHGIYEQFASRYSGMLCRTEEWWDKSIWDEGDHVVVYEGEDKQNLGYLMYSLKNRHLEVHEFVALNEEATRGLWNFICQHDSMVQKVTMVVPKSDELPYLLDNPRCEQAIRPYFMARIVDVTTFLSTYPFQTIKNPFFLHIYDEYATWNNGSYLVKEGGIEVFNKTSTHTSCSHPPKKGIRLSINELSSILLGYQTPQQLYKIGKIEGNQEDVKRLEEALPELSTYFMDFF</sequence>
<name>A0A0M0LI19_9BACI</name>
<dbReference type="Gene3D" id="3.40.630.30">
    <property type="match status" value="2"/>
</dbReference>
<protein>
    <recommendedName>
        <fullName evidence="1">N-acetyltransferase domain-containing protein</fullName>
    </recommendedName>
</protein>
<dbReference type="Pfam" id="PF13530">
    <property type="entry name" value="SCP2_2"/>
    <property type="match status" value="1"/>
</dbReference>
<evidence type="ECO:0000259" key="1">
    <source>
        <dbReference type="PROSITE" id="PS51186"/>
    </source>
</evidence>
<dbReference type="GO" id="GO:0034069">
    <property type="term" value="F:aminoglycoside N-acetyltransferase activity"/>
    <property type="evidence" value="ECO:0007669"/>
    <property type="project" value="TreeGrafter"/>
</dbReference>
<dbReference type="PANTHER" id="PTHR37817">
    <property type="entry name" value="N-ACETYLTRANSFERASE EIS"/>
    <property type="match status" value="1"/>
</dbReference>
<dbReference type="SUPFAM" id="SSF55718">
    <property type="entry name" value="SCP-like"/>
    <property type="match status" value="1"/>
</dbReference>
<dbReference type="CDD" id="cd04301">
    <property type="entry name" value="NAT_SF"/>
    <property type="match status" value="1"/>
</dbReference>
<dbReference type="InterPro" id="IPR036527">
    <property type="entry name" value="SCP2_sterol-bd_dom_sf"/>
</dbReference>
<dbReference type="PATRIC" id="fig|284581.3.peg.750"/>